<evidence type="ECO:0000256" key="2">
    <source>
        <dbReference type="SAM" id="MobiDB-lite"/>
    </source>
</evidence>
<evidence type="ECO:0000313" key="4">
    <source>
        <dbReference type="Proteomes" id="UP000007799"/>
    </source>
</evidence>
<evidence type="ECO:0000256" key="1">
    <source>
        <dbReference type="ARBA" id="ARBA00007114"/>
    </source>
</evidence>
<feature type="compositionally biased region" description="Basic and acidic residues" evidence="2">
    <location>
        <begin position="61"/>
        <end position="79"/>
    </location>
</feature>
<dbReference type="GO" id="GO:0005730">
    <property type="term" value="C:nucleolus"/>
    <property type="evidence" value="ECO:0007669"/>
    <property type="project" value="TreeGrafter"/>
</dbReference>
<feature type="compositionally biased region" description="Basic residues" evidence="2">
    <location>
        <begin position="89"/>
        <end position="102"/>
    </location>
</feature>
<gene>
    <name evidence="3" type="ORF">PTSG_09834</name>
</gene>
<dbReference type="Pfam" id="PF05291">
    <property type="entry name" value="Bystin"/>
    <property type="match status" value="1"/>
</dbReference>
<feature type="region of interest" description="Disordered" evidence="2">
    <location>
        <begin position="1"/>
        <end position="34"/>
    </location>
</feature>
<dbReference type="GO" id="GO:0006364">
    <property type="term" value="P:rRNA processing"/>
    <property type="evidence" value="ECO:0007669"/>
    <property type="project" value="TreeGrafter"/>
</dbReference>
<dbReference type="EMBL" id="GL832984">
    <property type="protein sequence ID" value="EGD79107.1"/>
    <property type="molecule type" value="Genomic_DNA"/>
</dbReference>
<organism evidence="4">
    <name type="scientific">Salpingoeca rosetta (strain ATCC 50818 / BSB-021)</name>
    <dbReference type="NCBI Taxonomy" id="946362"/>
    <lineage>
        <taxon>Eukaryota</taxon>
        <taxon>Choanoflagellata</taxon>
        <taxon>Craspedida</taxon>
        <taxon>Salpingoecidae</taxon>
        <taxon>Salpingoeca</taxon>
    </lineage>
</organism>
<proteinExistence type="inferred from homology"/>
<dbReference type="Proteomes" id="UP000007799">
    <property type="component" value="Unassembled WGS sequence"/>
</dbReference>
<evidence type="ECO:0000313" key="3">
    <source>
        <dbReference type="EMBL" id="EGD79107.1"/>
    </source>
</evidence>
<keyword evidence="4" id="KW-1185">Reference proteome</keyword>
<dbReference type="InterPro" id="IPR007955">
    <property type="entry name" value="Bystin"/>
</dbReference>
<evidence type="ECO:0008006" key="5">
    <source>
        <dbReference type="Google" id="ProtNLM"/>
    </source>
</evidence>
<dbReference type="GO" id="GO:0030515">
    <property type="term" value="F:snoRNA binding"/>
    <property type="evidence" value="ECO:0007669"/>
    <property type="project" value="TreeGrafter"/>
</dbReference>
<reference evidence="3" key="1">
    <citation type="submission" date="2009-08" db="EMBL/GenBank/DDBJ databases">
        <title>Annotation of Salpingoeca rosetta.</title>
        <authorList>
            <consortium name="The Broad Institute Genome Sequencing Platform"/>
            <person name="Russ C."/>
            <person name="Cuomo C."/>
            <person name="Burger G."/>
            <person name="Gray M.W."/>
            <person name="Holland P.W.H."/>
            <person name="King N."/>
            <person name="Lang F.B.F."/>
            <person name="Roger A.J."/>
            <person name="Ruiz-Trillo I."/>
            <person name="Young S.K."/>
            <person name="Zeng Q."/>
            <person name="Gargeya S."/>
            <person name="Alvarado L."/>
            <person name="Berlin A."/>
            <person name="Chapman S.B."/>
            <person name="Chen Z."/>
            <person name="Freedman E."/>
            <person name="Gellesch M."/>
            <person name="Goldberg J."/>
            <person name="Griggs A."/>
            <person name="Gujja S."/>
            <person name="Heilman E."/>
            <person name="Heiman D."/>
            <person name="Howarth C."/>
            <person name="Mehta T."/>
            <person name="Neiman D."/>
            <person name="Pearson M."/>
            <person name="Roberts A."/>
            <person name="Saif S."/>
            <person name="Shea T."/>
            <person name="Shenoy N."/>
            <person name="Sisk P."/>
            <person name="Stolte C."/>
            <person name="Sykes S."/>
            <person name="White J."/>
            <person name="Yandava C."/>
            <person name="Haas B."/>
            <person name="Nusbaum C."/>
            <person name="Birren B."/>
        </authorList>
    </citation>
    <scope>NUCLEOTIDE SEQUENCE [LARGE SCALE GENOMIC DNA]</scope>
    <source>
        <strain evidence="3">ATCC 50818</strain>
    </source>
</reference>
<dbReference type="GO" id="GO:0005737">
    <property type="term" value="C:cytoplasm"/>
    <property type="evidence" value="ECO:0007669"/>
    <property type="project" value="TreeGrafter"/>
</dbReference>
<dbReference type="GO" id="GO:0030688">
    <property type="term" value="C:preribosome, small subunit precursor"/>
    <property type="evidence" value="ECO:0007669"/>
    <property type="project" value="TreeGrafter"/>
</dbReference>
<name>F2UNA2_SALR5</name>
<dbReference type="STRING" id="946362.F2UNA2"/>
<dbReference type="RefSeq" id="XP_004989192.1">
    <property type="nucleotide sequence ID" value="XM_004989135.1"/>
</dbReference>
<dbReference type="PANTHER" id="PTHR12821:SF0">
    <property type="entry name" value="BYSTIN"/>
    <property type="match status" value="1"/>
</dbReference>
<accession>F2UNA2</accession>
<sequence>MSSAKPRKALGEEYIGDGGVRSRPRNKRAKAEGKQFTYLDALTSQKIIDQARQQVEEAEQDERKQAAPRPHVEVSTTRDSEDEDDDSRRQRKKTAARTKKSGKKGEPVHVSGNVYLRERFAVDDDDDTEDAAIDPQGADADYQTLSSEMGIDATDEASVAAFMPEEAPARMTLADVILAKIEENKTEIQTQLSEMDHTPTLPHNIVQLYRRVGQFLSTYKSGKMLKAVKRMPTQANWEELMYLTQPETWSAASMYQITRIFSSNLNAKKVQRFYNLVLLPRVRDDIAEFDKLNYHLYRALMRALFKPRAFYLGIVLPLCQSGDCTLREAVIISSVLAKKSIPPAESAAAMIKIAEMPYAGASSIFLRVLIDKKYALPYRVIDALVAHFVRAEHDRRDLPVLWHQCFLVLAQRYRRYISDEQKEALKQVLKVHRHHKITPVILHALMAPDKRRGKQQS</sequence>
<dbReference type="GeneID" id="16069736"/>
<dbReference type="KEGG" id="sre:PTSG_09834"/>
<dbReference type="AlphaFoldDB" id="F2UNA2"/>
<protein>
    <recommendedName>
        <fullName evidence="5">Bystin</fullName>
    </recommendedName>
</protein>
<comment type="similarity">
    <text evidence="1">Belongs to the bystin family.</text>
</comment>
<dbReference type="OrthoDB" id="2192561at2759"/>
<dbReference type="eggNOG" id="KOG3871">
    <property type="taxonomic scope" value="Eukaryota"/>
</dbReference>
<feature type="region of interest" description="Disordered" evidence="2">
    <location>
        <begin position="50"/>
        <end position="118"/>
    </location>
</feature>
<dbReference type="FunCoup" id="F2UNA2">
    <property type="interactions" value="1047"/>
</dbReference>
<dbReference type="PANTHER" id="PTHR12821">
    <property type="entry name" value="BYSTIN"/>
    <property type="match status" value="1"/>
</dbReference>
<dbReference type="InParanoid" id="F2UNA2"/>